<dbReference type="Gene3D" id="1.10.238.10">
    <property type="entry name" value="EF-hand"/>
    <property type="match status" value="2"/>
</dbReference>
<dbReference type="InterPro" id="IPR002048">
    <property type="entry name" value="EF_hand_dom"/>
</dbReference>
<name>A0ABD3MTN1_9STRA</name>
<accession>A0ABD3MTN1</accession>
<keyword evidence="1" id="KW-0677">Repeat</keyword>
<dbReference type="PANTHER" id="PTHR23050">
    <property type="entry name" value="CALCIUM BINDING PROTEIN"/>
    <property type="match status" value="1"/>
</dbReference>
<keyword evidence="5" id="KW-1185">Reference proteome</keyword>
<evidence type="ECO:0000313" key="5">
    <source>
        <dbReference type="Proteomes" id="UP001530315"/>
    </source>
</evidence>
<evidence type="ECO:0000256" key="2">
    <source>
        <dbReference type="ARBA" id="ARBA00022837"/>
    </source>
</evidence>
<dbReference type="Proteomes" id="UP001530315">
    <property type="component" value="Unassembled WGS sequence"/>
</dbReference>
<comment type="caution">
    <text evidence="4">The sequence shown here is derived from an EMBL/GenBank/DDBJ whole genome shotgun (WGS) entry which is preliminary data.</text>
</comment>
<dbReference type="PROSITE" id="PS00018">
    <property type="entry name" value="EF_HAND_1"/>
    <property type="match status" value="1"/>
</dbReference>
<evidence type="ECO:0000256" key="1">
    <source>
        <dbReference type="ARBA" id="ARBA00022737"/>
    </source>
</evidence>
<dbReference type="SMART" id="SM00054">
    <property type="entry name" value="EFh"/>
    <property type="match status" value="4"/>
</dbReference>
<dbReference type="InterPro" id="IPR011992">
    <property type="entry name" value="EF-hand-dom_pair"/>
</dbReference>
<evidence type="ECO:0000259" key="3">
    <source>
        <dbReference type="PROSITE" id="PS50222"/>
    </source>
</evidence>
<organism evidence="4 5">
    <name type="scientific">Stephanodiscus triporus</name>
    <dbReference type="NCBI Taxonomy" id="2934178"/>
    <lineage>
        <taxon>Eukaryota</taxon>
        <taxon>Sar</taxon>
        <taxon>Stramenopiles</taxon>
        <taxon>Ochrophyta</taxon>
        <taxon>Bacillariophyta</taxon>
        <taxon>Coscinodiscophyceae</taxon>
        <taxon>Thalassiosirophycidae</taxon>
        <taxon>Stephanodiscales</taxon>
        <taxon>Stephanodiscaceae</taxon>
        <taxon>Stephanodiscus</taxon>
    </lineage>
</organism>
<dbReference type="InterPro" id="IPR018247">
    <property type="entry name" value="EF_Hand_1_Ca_BS"/>
</dbReference>
<dbReference type="SUPFAM" id="SSF47473">
    <property type="entry name" value="EF-hand"/>
    <property type="match status" value="1"/>
</dbReference>
<keyword evidence="2" id="KW-0106">Calcium</keyword>
<gene>
    <name evidence="4" type="ORF">ACHAW5_001710</name>
</gene>
<dbReference type="PROSITE" id="PS50222">
    <property type="entry name" value="EF_HAND_2"/>
    <property type="match status" value="4"/>
</dbReference>
<dbReference type="EMBL" id="JALLAZ020001709">
    <property type="protein sequence ID" value="KAL3767305.1"/>
    <property type="molecule type" value="Genomic_DNA"/>
</dbReference>
<proteinExistence type="predicted"/>
<dbReference type="CDD" id="cd00051">
    <property type="entry name" value="EFh"/>
    <property type="match status" value="1"/>
</dbReference>
<feature type="domain" description="EF-hand" evidence="3">
    <location>
        <begin position="212"/>
        <end position="247"/>
    </location>
</feature>
<protein>
    <recommendedName>
        <fullName evidence="3">EF-hand domain-containing protein</fullName>
    </recommendedName>
</protein>
<dbReference type="InterPro" id="IPR050145">
    <property type="entry name" value="Centrin_CML-like"/>
</dbReference>
<feature type="domain" description="EF-hand" evidence="3">
    <location>
        <begin position="251"/>
        <end position="286"/>
    </location>
</feature>
<feature type="domain" description="EF-hand" evidence="3">
    <location>
        <begin position="64"/>
        <end position="99"/>
    </location>
</feature>
<dbReference type="Pfam" id="PF13499">
    <property type="entry name" value="EF-hand_7"/>
    <property type="match status" value="2"/>
</dbReference>
<evidence type="ECO:0000313" key="4">
    <source>
        <dbReference type="EMBL" id="KAL3767305.1"/>
    </source>
</evidence>
<reference evidence="4 5" key="1">
    <citation type="submission" date="2024-10" db="EMBL/GenBank/DDBJ databases">
        <title>Updated reference genomes for cyclostephanoid diatoms.</title>
        <authorList>
            <person name="Roberts W.R."/>
            <person name="Alverson A.J."/>
        </authorList>
    </citation>
    <scope>NUCLEOTIDE SEQUENCE [LARGE SCALE GENOMIC DNA]</scope>
    <source>
        <strain evidence="4 5">AJA276-08</strain>
    </source>
</reference>
<sequence>MTSFVIGQSDDITLKKEDASINVEEETFTEEAIQKAFALFDLDKNGYIGVAELKHILIMMGEVVSDEELDMMISMLDLNGDGQVSFRAFKAMVECPDPANENFLEKQIYSPVQTHESPAMKQRTEIKREAFSRIVHTSRMDMDFLVKAVRERSSAKKNTVAQFAISYQELCDLLPTALGCREAFDLLRDGDCPTIDSRVLIMTLANFIPAFGLEEKCKLAFDMYDVERTGYLSINEIEAMMLSTNTATKDLVKKRAETFMNCADTDRSGGITIDQLIVAAEKLPTLLFPPHSKK</sequence>
<dbReference type="AlphaFoldDB" id="A0ABD3MTN1"/>
<dbReference type="FunFam" id="1.10.238.10:FF:000001">
    <property type="entry name" value="Calmodulin 1"/>
    <property type="match status" value="1"/>
</dbReference>
<feature type="domain" description="EF-hand" evidence="3">
    <location>
        <begin position="28"/>
        <end position="63"/>
    </location>
</feature>